<dbReference type="OrthoDB" id="1929062at2759"/>
<dbReference type="SUPFAM" id="SSF52047">
    <property type="entry name" value="RNI-like"/>
    <property type="match status" value="1"/>
</dbReference>
<feature type="domain" description="F-box" evidence="1">
    <location>
        <begin position="16"/>
        <end position="58"/>
    </location>
</feature>
<dbReference type="PANTHER" id="PTHR38926">
    <property type="entry name" value="F-BOX DOMAIN CONTAINING PROTEIN, EXPRESSED"/>
    <property type="match status" value="1"/>
</dbReference>
<proteinExistence type="predicted"/>
<organism evidence="2 3">
    <name type="scientific">Corchorus capsularis</name>
    <name type="common">Jute</name>
    <dbReference type="NCBI Taxonomy" id="210143"/>
    <lineage>
        <taxon>Eukaryota</taxon>
        <taxon>Viridiplantae</taxon>
        <taxon>Streptophyta</taxon>
        <taxon>Embryophyta</taxon>
        <taxon>Tracheophyta</taxon>
        <taxon>Spermatophyta</taxon>
        <taxon>Magnoliopsida</taxon>
        <taxon>eudicotyledons</taxon>
        <taxon>Gunneridae</taxon>
        <taxon>Pentapetalae</taxon>
        <taxon>rosids</taxon>
        <taxon>malvids</taxon>
        <taxon>Malvales</taxon>
        <taxon>Malvaceae</taxon>
        <taxon>Grewioideae</taxon>
        <taxon>Apeibeae</taxon>
        <taxon>Corchorus</taxon>
    </lineage>
</organism>
<protein>
    <recommendedName>
        <fullName evidence="1">F-box domain-containing protein</fullName>
    </recommendedName>
</protein>
<comment type="caution">
    <text evidence="2">The sequence shown here is derived from an EMBL/GenBank/DDBJ whole genome shotgun (WGS) entry which is preliminary data.</text>
</comment>
<dbReference type="STRING" id="210143.A0A1R3J3P7"/>
<dbReference type="Proteomes" id="UP000188268">
    <property type="component" value="Unassembled WGS sequence"/>
</dbReference>
<dbReference type="InterPro" id="IPR036047">
    <property type="entry name" value="F-box-like_dom_sf"/>
</dbReference>
<dbReference type="Gramene" id="OMO89434">
    <property type="protein sequence ID" value="OMO89434"/>
    <property type="gene ID" value="CCACVL1_07829"/>
</dbReference>
<dbReference type="Gene3D" id="3.80.10.10">
    <property type="entry name" value="Ribonuclease Inhibitor"/>
    <property type="match status" value="2"/>
</dbReference>
<evidence type="ECO:0000313" key="3">
    <source>
        <dbReference type="Proteomes" id="UP000188268"/>
    </source>
</evidence>
<evidence type="ECO:0000313" key="2">
    <source>
        <dbReference type="EMBL" id="OMO89434.1"/>
    </source>
</evidence>
<name>A0A1R3J3P7_COCAP</name>
<reference evidence="2 3" key="1">
    <citation type="submission" date="2013-09" db="EMBL/GenBank/DDBJ databases">
        <title>Corchorus capsularis genome sequencing.</title>
        <authorList>
            <person name="Alam M."/>
            <person name="Haque M.S."/>
            <person name="Islam M.S."/>
            <person name="Emdad E.M."/>
            <person name="Islam M.M."/>
            <person name="Ahmed B."/>
            <person name="Halim A."/>
            <person name="Hossen Q.M.M."/>
            <person name="Hossain M.Z."/>
            <person name="Ahmed R."/>
            <person name="Khan M.M."/>
            <person name="Islam R."/>
            <person name="Rashid M.M."/>
            <person name="Khan S.A."/>
            <person name="Rahman M.S."/>
            <person name="Alam M."/>
        </authorList>
    </citation>
    <scope>NUCLEOTIDE SEQUENCE [LARGE SCALE GENOMIC DNA]</scope>
    <source>
        <strain evidence="3">cv. CVL-1</strain>
        <tissue evidence="2">Whole seedling</tissue>
    </source>
</reference>
<dbReference type="InterPro" id="IPR032675">
    <property type="entry name" value="LRR_dom_sf"/>
</dbReference>
<dbReference type="Pfam" id="PF00646">
    <property type="entry name" value="F-box"/>
    <property type="match status" value="1"/>
</dbReference>
<keyword evidence="3" id="KW-1185">Reference proteome</keyword>
<evidence type="ECO:0000259" key="1">
    <source>
        <dbReference type="Pfam" id="PF00646"/>
    </source>
</evidence>
<dbReference type="PANTHER" id="PTHR38926:SF13">
    <property type="entry name" value="F-BOX DOMAIN CONTAINING PROTEIN, EXPRESSED"/>
    <property type="match status" value="1"/>
</dbReference>
<dbReference type="SUPFAM" id="SSF81383">
    <property type="entry name" value="F-box domain"/>
    <property type="match status" value="1"/>
</dbReference>
<sequence>MSLPIDMKAEVGLRRWEELDSNILKNIFNRIPSSDLILKVRCVCRPWHLACWDTLFWSDPKTLDFSSFCDAFGLGTEDHMIWVNGAIGYVLFMMNKFERFLRRIMEGNDAYGNPLDRWSKPISKIVIPIELSDILSDDHLVFIAERTPAVENLSLLATIKITVTGLARALSYWKNITHLAVGFCHLRCPYLKMIEQIGKSYPQLTTIEFCSRDPVQFRVDMPIAQAIARGLPKLTTLRFEIVTLFKKAVVFIANNCPELKVIHCDECSVVSTVFSYTFDCLPKGRKGKGEDLELEWCFQYSRSNSELYLYDQWVKYDNHRY</sequence>
<accession>A0A1R3J3P7</accession>
<dbReference type="AlphaFoldDB" id="A0A1R3J3P7"/>
<dbReference type="EMBL" id="AWWV01008700">
    <property type="protein sequence ID" value="OMO89434.1"/>
    <property type="molecule type" value="Genomic_DNA"/>
</dbReference>
<gene>
    <name evidence="2" type="ORF">CCACVL1_07829</name>
</gene>
<dbReference type="InterPro" id="IPR001810">
    <property type="entry name" value="F-box_dom"/>
</dbReference>